<proteinExistence type="predicted"/>
<evidence type="ECO:0000313" key="3">
    <source>
        <dbReference type="Proteomes" id="UP000191408"/>
    </source>
</evidence>
<protein>
    <submittedName>
        <fullName evidence="2">Uncharacterized protein</fullName>
    </submittedName>
</protein>
<comment type="caution">
    <text evidence="2">The sequence shown here is derived from an EMBL/GenBank/DDBJ whole genome shotgun (WGS) entry which is preliminary data.</text>
</comment>
<dbReference type="AlphaFoldDB" id="A0A1V6NIV3"/>
<name>A0A1V6NIV3_PENPO</name>
<keyword evidence="1" id="KW-0732">Signal</keyword>
<dbReference type="EMBL" id="MDYM01000007">
    <property type="protein sequence ID" value="OQD64472.1"/>
    <property type="molecule type" value="Genomic_DNA"/>
</dbReference>
<keyword evidence="3" id="KW-1185">Reference proteome</keyword>
<feature type="signal peptide" evidence="1">
    <location>
        <begin position="1"/>
        <end position="19"/>
    </location>
</feature>
<evidence type="ECO:0000313" key="2">
    <source>
        <dbReference type="EMBL" id="OQD64472.1"/>
    </source>
</evidence>
<feature type="chain" id="PRO_5010701389" evidence="1">
    <location>
        <begin position="20"/>
        <end position="77"/>
    </location>
</feature>
<reference evidence="3" key="1">
    <citation type="journal article" date="2017" name="Nat. Microbiol.">
        <title>Global analysis of biosynthetic gene clusters reveals vast potential of secondary metabolite production in Penicillium species.</title>
        <authorList>
            <person name="Nielsen J.C."/>
            <person name="Grijseels S."/>
            <person name="Prigent S."/>
            <person name="Ji B."/>
            <person name="Dainat J."/>
            <person name="Nielsen K.F."/>
            <person name="Frisvad J.C."/>
            <person name="Workman M."/>
            <person name="Nielsen J."/>
        </authorList>
    </citation>
    <scope>NUCLEOTIDE SEQUENCE [LARGE SCALE GENOMIC DNA]</scope>
    <source>
        <strain evidence="3">IBT 4502</strain>
    </source>
</reference>
<dbReference type="Proteomes" id="UP000191408">
    <property type="component" value="Unassembled WGS sequence"/>
</dbReference>
<gene>
    <name evidence="2" type="ORF">PENPOL_c007G00624</name>
</gene>
<sequence length="77" mass="8440">MKIILGLFLFLFAFYGAFAETSLSIYETAAATLQTRVEPGSTSVARGLAVLEVFLQESRIEEICKLAEMTSLGDYVP</sequence>
<evidence type="ECO:0000256" key="1">
    <source>
        <dbReference type="SAM" id="SignalP"/>
    </source>
</evidence>
<organism evidence="2 3">
    <name type="scientific">Penicillium polonicum</name>
    <dbReference type="NCBI Taxonomy" id="60169"/>
    <lineage>
        <taxon>Eukaryota</taxon>
        <taxon>Fungi</taxon>
        <taxon>Dikarya</taxon>
        <taxon>Ascomycota</taxon>
        <taxon>Pezizomycotina</taxon>
        <taxon>Eurotiomycetes</taxon>
        <taxon>Eurotiomycetidae</taxon>
        <taxon>Eurotiales</taxon>
        <taxon>Aspergillaceae</taxon>
        <taxon>Penicillium</taxon>
    </lineage>
</organism>
<accession>A0A1V6NIV3</accession>